<evidence type="ECO:0000313" key="2">
    <source>
        <dbReference type="EMBL" id="BBO33991.1"/>
    </source>
</evidence>
<keyword evidence="1" id="KW-1133">Transmembrane helix</keyword>
<dbReference type="EMBL" id="AP021861">
    <property type="protein sequence ID" value="BBO33991.1"/>
    <property type="molecule type" value="Genomic_DNA"/>
</dbReference>
<protein>
    <submittedName>
        <fullName evidence="2">Uncharacterized protein</fullName>
    </submittedName>
</protein>
<dbReference type="RefSeq" id="WP_152099650.1">
    <property type="nucleotide sequence ID" value="NZ_AP021861.1"/>
</dbReference>
<keyword evidence="1" id="KW-0812">Transmembrane</keyword>
<accession>A0A5K7XGF3</accession>
<dbReference type="KEGG" id="lpav:PLANPX_3603"/>
<keyword evidence="1" id="KW-0472">Membrane</keyword>
<evidence type="ECO:0000256" key="1">
    <source>
        <dbReference type="SAM" id="Phobius"/>
    </source>
</evidence>
<feature type="transmembrane region" description="Helical" evidence="1">
    <location>
        <begin position="12"/>
        <end position="33"/>
    </location>
</feature>
<keyword evidence="3" id="KW-1185">Reference proteome</keyword>
<dbReference type="AlphaFoldDB" id="A0A5K7XGF3"/>
<organism evidence="2 3">
    <name type="scientific">Lacipirellula parvula</name>
    <dbReference type="NCBI Taxonomy" id="2650471"/>
    <lineage>
        <taxon>Bacteria</taxon>
        <taxon>Pseudomonadati</taxon>
        <taxon>Planctomycetota</taxon>
        <taxon>Planctomycetia</taxon>
        <taxon>Pirellulales</taxon>
        <taxon>Lacipirellulaceae</taxon>
        <taxon>Lacipirellula</taxon>
    </lineage>
</organism>
<sequence>MKEVLRNCGGMYILFEDGGAYVLSVMVGGIAMYEMRVRLNATEVAGYRDEGEEFVGTLADQIARDPGKYEARAVR</sequence>
<reference evidence="3" key="1">
    <citation type="submission" date="2019-10" db="EMBL/GenBank/DDBJ databases">
        <title>Lacipirellula parvula gen. nov., sp. nov., representing a lineage of planctomycetes widespread in freshwater anoxic habitats, and description of the family Lacipirellulaceae.</title>
        <authorList>
            <person name="Dedysh S.N."/>
            <person name="Kulichevskaya I.S."/>
            <person name="Beletsky A.V."/>
            <person name="Rakitin A.L."/>
            <person name="Mardanov A.V."/>
            <person name="Ivanova A.A."/>
            <person name="Saltykova V.X."/>
            <person name="Rijpstra W.I.C."/>
            <person name="Sinninghe Damste J.S."/>
            <person name="Ravin N.V."/>
        </authorList>
    </citation>
    <scope>NUCLEOTIDE SEQUENCE [LARGE SCALE GENOMIC DNA]</scope>
    <source>
        <strain evidence="3">PX69</strain>
    </source>
</reference>
<dbReference type="Proteomes" id="UP000326837">
    <property type="component" value="Chromosome"/>
</dbReference>
<evidence type="ECO:0000313" key="3">
    <source>
        <dbReference type="Proteomes" id="UP000326837"/>
    </source>
</evidence>
<proteinExistence type="predicted"/>
<gene>
    <name evidence="2" type="ORF">PLANPX_3603</name>
</gene>
<name>A0A5K7XGF3_9BACT</name>